<name>A0A7R8CZH2_LEPSM</name>
<evidence type="ECO:0000313" key="3">
    <source>
        <dbReference type="Proteomes" id="UP000675881"/>
    </source>
</evidence>
<sequence>MCRELRKKDGLQEILRLTHDRSLNKYASIDDEDDFQEVLDPPSISPSTQYQLSLNFPDLSQHKVQDLFADLGPVAIFNAKHHWSAPRSIKLRKKDTEGFGFSVKGDSPVVIAGVDINSLAEMGVVTLIKSSGNVLKLKLVTPMDKNYTKEKHNSLHHHPGGSLMTRGSISPSSTSGHSTGSGGESSSPASSITSGSTRSAGSGTTGSNKKAWNLFKRSNNNHNHNNTNLKKTFGSTTLLEDNIILR</sequence>
<dbReference type="AlphaFoldDB" id="A0A7R8CZH2"/>
<feature type="compositionally biased region" description="Low complexity" evidence="1">
    <location>
        <begin position="165"/>
        <end position="207"/>
    </location>
</feature>
<dbReference type="Gene3D" id="2.30.42.10">
    <property type="match status" value="1"/>
</dbReference>
<dbReference type="InterPro" id="IPR047138">
    <property type="entry name" value="RHPN1_2"/>
</dbReference>
<dbReference type="InterPro" id="IPR036034">
    <property type="entry name" value="PDZ_sf"/>
</dbReference>
<organism evidence="2 3">
    <name type="scientific">Lepeophtheirus salmonis</name>
    <name type="common">Salmon louse</name>
    <name type="synonym">Caligus salmonis</name>
    <dbReference type="NCBI Taxonomy" id="72036"/>
    <lineage>
        <taxon>Eukaryota</taxon>
        <taxon>Metazoa</taxon>
        <taxon>Ecdysozoa</taxon>
        <taxon>Arthropoda</taxon>
        <taxon>Crustacea</taxon>
        <taxon>Multicrustacea</taxon>
        <taxon>Hexanauplia</taxon>
        <taxon>Copepoda</taxon>
        <taxon>Siphonostomatoida</taxon>
        <taxon>Caligidae</taxon>
        <taxon>Lepeophtheirus</taxon>
    </lineage>
</organism>
<protein>
    <submittedName>
        <fullName evidence="2">(salmon louse) hypothetical protein</fullName>
    </submittedName>
</protein>
<dbReference type="PANTHER" id="PTHR23031:SF15">
    <property type="entry name" value="LD12055P"/>
    <property type="match status" value="1"/>
</dbReference>
<reference evidence="2" key="1">
    <citation type="submission" date="2021-02" db="EMBL/GenBank/DDBJ databases">
        <authorList>
            <person name="Bekaert M."/>
        </authorList>
    </citation>
    <scope>NUCLEOTIDE SEQUENCE</scope>
    <source>
        <strain evidence="2">IoA-00</strain>
    </source>
</reference>
<feature type="region of interest" description="Disordered" evidence="1">
    <location>
        <begin position="150"/>
        <end position="210"/>
    </location>
</feature>
<accession>A0A7R8CZH2</accession>
<dbReference type="SUPFAM" id="SSF50156">
    <property type="entry name" value="PDZ domain-like"/>
    <property type="match status" value="1"/>
</dbReference>
<evidence type="ECO:0000256" key="1">
    <source>
        <dbReference type="SAM" id="MobiDB-lite"/>
    </source>
</evidence>
<dbReference type="OrthoDB" id="64867at2759"/>
<dbReference type="Proteomes" id="UP000675881">
    <property type="component" value="Chromosome 5"/>
</dbReference>
<dbReference type="PANTHER" id="PTHR23031">
    <property type="entry name" value="RHOPHILIN"/>
    <property type="match status" value="1"/>
</dbReference>
<gene>
    <name evidence="2" type="ORF">LSAA_10658</name>
</gene>
<dbReference type="GO" id="GO:0051497">
    <property type="term" value="P:negative regulation of stress fiber assembly"/>
    <property type="evidence" value="ECO:0007669"/>
    <property type="project" value="TreeGrafter"/>
</dbReference>
<keyword evidence="3" id="KW-1185">Reference proteome</keyword>
<evidence type="ECO:0000313" key="2">
    <source>
        <dbReference type="EMBL" id="CAF2949997.1"/>
    </source>
</evidence>
<dbReference type="EMBL" id="HG994584">
    <property type="protein sequence ID" value="CAF2949997.1"/>
    <property type="molecule type" value="Genomic_DNA"/>
</dbReference>
<proteinExistence type="predicted"/>